<organism evidence="1 2">
    <name type="scientific">Streptacidiphilus fuscans</name>
    <dbReference type="NCBI Taxonomy" id="2789292"/>
    <lineage>
        <taxon>Bacteria</taxon>
        <taxon>Bacillati</taxon>
        <taxon>Actinomycetota</taxon>
        <taxon>Actinomycetes</taxon>
        <taxon>Kitasatosporales</taxon>
        <taxon>Streptomycetaceae</taxon>
        <taxon>Streptacidiphilus</taxon>
    </lineage>
</organism>
<evidence type="ECO:0000313" key="2">
    <source>
        <dbReference type="Proteomes" id="UP000657385"/>
    </source>
</evidence>
<dbReference type="InterPro" id="IPR050114">
    <property type="entry name" value="UPF0173_UPF0282_UlaG_hydrolase"/>
</dbReference>
<dbReference type="Gene3D" id="3.60.15.10">
    <property type="entry name" value="Ribonuclease Z/Hydroxyacylglutathione hydrolase-like"/>
    <property type="match status" value="1"/>
</dbReference>
<keyword evidence="2" id="KW-1185">Reference proteome</keyword>
<dbReference type="Proteomes" id="UP000657385">
    <property type="component" value="Unassembled WGS sequence"/>
</dbReference>
<dbReference type="RefSeq" id="WP_196195358.1">
    <property type="nucleotide sequence ID" value="NZ_JADPRT010000007.1"/>
</dbReference>
<dbReference type="Pfam" id="PF13483">
    <property type="entry name" value="Lactamase_B_3"/>
    <property type="match status" value="1"/>
</dbReference>
<name>A0A931B6A1_9ACTN</name>
<dbReference type="PANTHER" id="PTHR43546:SF3">
    <property type="entry name" value="UPF0173 METAL-DEPENDENT HYDROLASE MJ1163"/>
    <property type="match status" value="1"/>
</dbReference>
<reference evidence="1" key="1">
    <citation type="submission" date="2020-11" db="EMBL/GenBank/DDBJ databases">
        <title>Isolation and identification of active actinomycetes.</title>
        <authorList>
            <person name="Yu B."/>
        </authorList>
    </citation>
    <scope>NUCLEOTIDE SEQUENCE</scope>
    <source>
        <strain evidence="1">NEAU-YB345</strain>
    </source>
</reference>
<dbReference type="AlphaFoldDB" id="A0A931B6A1"/>
<dbReference type="InterPro" id="IPR036866">
    <property type="entry name" value="RibonucZ/Hydroxyglut_hydro"/>
</dbReference>
<proteinExistence type="predicted"/>
<accession>A0A931B6A1</accession>
<dbReference type="SUPFAM" id="SSF56281">
    <property type="entry name" value="Metallo-hydrolase/oxidoreductase"/>
    <property type="match status" value="1"/>
</dbReference>
<dbReference type="EMBL" id="JADPRT010000007">
    <property type="protein sequence ID" value="MBF9070222.1"/>
    <property type="molecule type" value="Genomic_DNA"/>
</dbReference>
<protein>
    <submittedName>
        <fullName evidence="1">MBL fold metallo-hydrolase</fullName>
    </submittedName>
</protein>
<comment type="caution">
    <text evidence="1">The sequence shown here is derived from an EMBL/GenBank/DDBJ whole genome shotgun (WGS) entry which is preliminary data.</text>
</comment>
<gene>
    <name evidence="1" type="ORF">I2501_19535</name>
</gene>
<dbReference type="PANTHER" id="PTHR43546">
    <property type="entry name" value="UPF0173 METAL-DEPENDENT HYDROLASE MJ1163-RELATED"/>
    <property type="match status" value="1"/>
</dbReference>
<sequence>MRLTKLGHACVRLERDGQTLVLDPGAFSEDTAIDGADAVLITHEHADHFVEATLRAAAQANPALRIFADKTVAAQLEGLGAGRVTVVGHGDAFTAAGFEVEVHGEWHAVIHPDIPIVRNNGYLVEGVFHPGDSLTVPEAPVETLLLPLHAPWSKTGEVIDYARAVGAKRSLAVHDALLSVPGLSVGERLVGGNVTEQTLFTRVEPGTSFDL</sequence>
<evidence type="ECO:0000313" key="1">
    <source>
        <dbReference type="EMBL" id="MBF9070222.1"/>
    </source>
</evidence>